<evidence type="ECO:0000313" key="2">
    <source>
        <dbReference type="Proteomes" id="UP000774000"/>
    </source>
</evidence>
<dbReference type="RefSeq" id="WP_204701511.1">
    <property type="nucleotide sequence ID" value="NZ_JAFBDQ010000006.1"/>
</dbReference>
<sequence length="88" mass="10810">MAKLPSNIRQKIKESQKDEITEYHIYSKLAEIVSDEKNSQILYEIGQDELEHYNFWTNKMDQQVKPILFQWRHLNIYLKSQREKWKLL</sequence>
<evidence type="ECO:0000313" key="1">
    <source>
        <dbReference type="EMBL" id="MBM7556743.1"/>
    </source>
</evidence>
<name>A0A938XSL8_9FIRM</name>
<keyword evidence="2" id="KW-1185">Reference proteome</keyword>
<dbReference type="EMBL" id="JAFBDQ010000006">
    <property type="protein sequence ID" value="MBM7556743.1"/>
    <property type="molecule type" value="Genomic_DNA"/>
</dbReference>
<dbReference type="AlphaFoldDB" id="A0A938XSL8"/>
<dbReference type="Proteomes" id="UP000774000">
    <property type="component" value="Unassembled WGS sequence"/>
</dbReference>
<organism evidence="1 2">
    <name type="scientific">Halanaerobacter jeridensis</name>
    <dbReference type="NCBI Taxonomy" id="706427"/>
    <lineage>
        <taxon>Bacteria</taxon>
        <taxon>Bacillati</taxon>
        <taxon>Bacillota</taxon>
        <taxon>Clostridia</taxon>
        <taxon>Halanaerobiales</taxon>
        <taxon>Halobacteroidaceae</taxon>
        <taxon>Halanaerobacter</taxon>
    </lineage>
</organism>
<gene>
    <name evidence="1" type="ORF">JOC47_001594</name>
</gene>
<reference evidence="1" key="1">
    <citation type="submission" date="2021-01" db="EMBL/GenBank/DDBJ databases">
        <title>Genomic Encyclopedia of Type Strains, Phase IV (KMG-IV): sequencing the most valuable type-strain genomes for metagenomic binning, comparative biology and taxonomic classification.</title>
        <authorList>
            <person name="Goeker M."/>
        </authorList>
    </citation>
    <scope>NUCLEOTIDE SEQUENCE</scope>
    <source>
        <strain evidence="1">DSM 23230</strain>
    </source>
</reference>
<comment type="caution">
    <text evidence="1">The sequence shown here is derived from an EMBL/GenBank/DDBJ whole genome shotgun (WGS) entry which is preliminary data.</text>
</comment>
<dbReference type="InterPro" id="IPR009078">
    <property type="entry name" value="Ferritin-like_SF"/>
</dbReference>
<protein>
    <submittedName>
        <fullName evidence="1">Rubrerythrin</fullName>
    </submittedName>
</protein>
<proteinExistence type="predicted"/>
<accession>A0A938XSL8</accession>
<dbReference type="SUPFAM" id="SSF47240">
    <property type="entry name" value="Ferritin-like"/>
    <property type="match status" value="1"/>
</dbReference>